<accession>A0A2U1MSV3</accession>
<dbReference type="AlphaFoldDB" id="A0A2U1MSV3"/>
<dbReference type="Proteomes" id="UP000245207">
    <property type="component" value="Unassembled WGS sequence"/>
</dbReference>
<keyword evidence="3" id="KW-1185">Reference proteome</keyword>
<sequence length="98" mass="10613">MLMIKALSQRAMAIPPKEATLVDLGSVKLGKKVDEAHEINEKVVGPSTNDKVVESLGTGFTGTDQTDDQNGNQSQTFLARQLQDIEKLMLEGEAHTFG</sequence>
<evidence type="ECO:0000256" key="1">
    <source>
        <dbReference type="SAM" id="MobiDB-lite"/>
    </source>
</evidence>
<feature type="compositionally biased region" description="Low complexity" evidence="1">
    <location>
        <begin position="57"/>
        <end position="73"/>
    </location>
</feature>
<feature type="region of interest" description="Disordered" evidence="1">
    <location>
        <begin position="45"/>
        <end position="73"/>
    </location>
</feature>
<proteinExistence type="predicted"/>
<organism evidence="2 3">
    <name type="scientific">Artemisia annua</name>
    <name type="common">Sweet wormwood</name>
    <dbReference type="NCBI Taxonomy" id="35608"/>
    <lineage>
        <taxon>Eukaryota</taxon>
        <taxon>Viridiplantae</taxon>
        <taxon>Streptophyta</taxon>
        <taxon>Embryophyta</taxon>
        <taxon>Tracheophyta</taxon>
        <taxon>Spermatophyta</taxon>
        <taxon>Magnoliopsida</taxon>
        <taxon>eudicotyledons</taxon>
        <taxon>Gunneridae</taxon>
        <taxon>Pentapetalae</taxon>
        <taxon>asterids</taxon>
        <taxon>campanulids</taxon>
        <taxon>Asterales</taxon>
        <taxon>Asteraceae</taxon>
        <taxon>Asteroideae</taxon>
        <taxon>Anthemideae</taxon>
        <taxon>Artemisiinae</taxon>
        <taxon>Artemisia</taxon>
    </lineage>
</organism>
<evidence type="ECO:0000313" key="2">
    <source>
        <dbReference type="EMBL" id="PWA64307.1"/>
    </source>
</evidence>
<protein>
    <submittedName>
        <fullName evidence="2">Uncharacterized protein</fullName>
    </submittedName>
</protein>
<comment type="caution">
    <text evidence="2">The sequence shown here is derived from an EMBL/GenBank/DDBJ whole genome shotgun (WGS) entry which is preliminary data.</text>
</comment>
<dbReference type="EMBL" id="PKPP01004449">
    <property type="protein sequence ID" value="PWA64307.1"/>
    <property type="molecule type" value="Genomic_DNA"/>
</dbReference>
<evidence type="ECO:0000313" key="3">
    <source>
        <dbReference type="Proteomes" id="UP000245207"/>
    </source>
</evidence>
<gene>
    <name evidence="2" type="ORF">CTI12_AA344530</name>
</gene>
<reference evidence="2 3" key="1">
    <citation type="journal article" date="2018" name="Mol. Plant">
        <title>The genome of Artemisia annua provides insight into the evolution of Asteraceae family and artemisinin biosynthesis.</title>
        <authorList>
            <person name="Shen Q."/>
            <person name="Zhang L."/>
            <person name="Liao Z."/>
            <person name="Wang S."/>
            <person name="Yan T."/>
            <person name="Shi P."/>
            <person name="Liu M."/>
            <person name="Fu X."/>
            <person name="Pan Q."/>
            <person name="Wang Y."/>
            <person name="Lv Z."/>
            <person name="Lu X."/>
            <person name="Zhang F."/>
            <person name="Jiang W."/>
            <person name="Ma Y."/>
            <person name="Chen M."/>
            <person name="Hao X."/>
            <person name="Li L."/>
            <person name="Tang Y."/>
            <person name="Lv G."/>
            <person name="Zhou Y."/>
            <person name="Sun X."/>
            <person name="Brodelius P.E."/>
            <person name="Rose J.K.C."/>
            <person name="Tang K."/>
        </authorList>
    </citation>
    <scope>NUCLEOTIDE SEQUENCE [LARGE SCALE GENOMIC DNA]</scope>
    <source>
        <strain evidence="3">cv. Huhao1</strain>
        <tissue evidence="2">Leaf</tissue>
    </source>
</reference>
<name>A0A2U1MSV3_ARTAN</name>